<sequence>MTGGRSLVNWSLVISGGVVVWLAGTLYLMAKRNSWGLADRVRV</sequence>
<evidence type="ECO:0000313" key="3">
    <source>
        <dbReference type="Proteomes" id="UP000578000"/>
    </source>
</evidence>
<protein>
    <submittedName>
        <fullName evidence="2">Uncharacterized protein</fullName>
    </submittedName>
</protein>
<dbReference type="AlphaFoldDB" id="A0A841QB96"/>
<comment type="caution">
    <text evidence="2">The sequence shown here is derived from an EMBL/GenBank/DDBJ whole genome shotgun (WGS) entry which is preliminary data.</text>
</comment>
<dbReference type="EMBL" id="JACHIE010000001">
    <property type="protein sequence ID" value="MBB6455472.1"/>
    <property type="molecule type" value="Genomic_DNA"/>
</dbReference>
<dbReference type="Proteomes" id="UP000578000">
    <property type="component" value="Unassembled WGS sequence"/>
</dbReference>
<keyword evidence="1" id="KW-0472">Membrane</keyword>
<accession>A0A841QB96</accession>
<gene>
    <name evidence="2" type="ORF">HNR55_000033</name>
</gene>
<evidence type="ECO:0000256" key="1">
    <source>
        <dbReference type="SAM" id="Phobius"/>
    </source>
</evidence>
<feature type="transmembrane region" description="Helical" evidence="1">
    <location>
        <begin position="12"/>
        <end position="30"/>
    </location>
</feature>
<keyword evidence="1" id="KW-1133">Transmembrane helix</keyword>
<evidence type="ECO:0000313" key="2">
    <source>
        <dbReference type="EMBL" id="MBB6455472.1"/>
    </source>
</evidence>
<keyword evidence="3" id="KW-1185">Reference proteome</keyword>
<proteinExistence type="predicted"/>
<keyword evidence="1" id="KW-0812">Transmembrane</keyword>
<organism evidence="2 3">
    <name type="scientific">Acetobacter lovaniensis</name>
    <dbReference type="NCBI Taxonomy" id="104100"/>
    <lineage>
        <taxon>Bacteria</taxon>
        <taxon>Pseudomonadati</taxon>
        <taxon>Pseudomonadota</taxon>
        <taxon>Alphaproteobacteria</taxon>
        <taxon>Acetobacterales</taxon>
        <taxon>Acetobacteraceae</taxon>
        <taxon>Acetobacter</taxon>
    </lineage>
</organism>
<reference evidence="2 3" key="1">
    <citation type="submission" date="2020-08" db="EMBL/GenBank/DDBJ databases">
        <title>Genomic Encyclopedia of Type Strains, Phase IV (KMG-IV): sequencing the most valuable type-strain genomes for metagenomic binning, comparative biology and taxonomic classification.</title>
        <authorList>
            <person name="Goeker M."/>
        </authorList>
    </citation>
    <scope>NUCLEOTIDE SEQUENCE [LARGE SCALE GENOMIC DNA]</scope>
    <source>
        <strain evidence="2 3">DSM 4491</strain>
    </source>
</reference>
<name>A0A841QB96_9PROT</name>
<dbReference type="RefSeq" id="WP_260400814.1">
    <property type="nucleotide sequence ID" value="NZ_BAABDB010000006.1"/>
</dbReference>